<name>A0A0A9AF86_ARUDO</name>
<accession>A0A0A9AF86</accession>
<feature type="compositionally biased region" description="Basic and acidic residues" evidence="1">
    <location>
        <begin position="25"/>
        <end position="38"/>
    </location>
</feature>
<protein>
    <submittedName>
        <fullName evidence="2">Uncharacterized protein</fullName>
    </submittedName>
</protein>
<reference evidence="2" key="1">
    <citation type="submission" date="2014-09" db="EMBL/GenBank/DDBJ databases">
        <authorList>
            <person name="Magalhaes I.L.F."/>
            <person name="Oliveira U."/>
            <person name="Santos F.R."/>
            <person name="Vidigal T.H.D.A."/>
            <person name="Brescovit A.D."/>
            <person name="Santos A.J."/>
        </authorList>
    </citation>
    <scope>NUCLEOTIDE SEQUENCE</scope>
    <source>
        <tissue evidence="2">Shoot tissue taken approximately 20 cm above the soil surface</tissue>
    </source>
</reference>
<dbReference type="EMBL" id="GBRH01247561">
    <property type="protein sequence ID" value="JAD50334.1"/>
    <property type="molecule type" value="Transcribed_RNA"/>
</dbReference>
<feature type="compositionally biased region" description="Basic and acidic residues" evidence="1">
    <location>
        <begin position="146"/>
        <end position="164"/>
    </location>
</feature>
<feature type="compositionally biased region" description="Gly residues" evidence="1">
    <location>
        <begin position="212"/>
        <end position="223"/>
    </location>
</feature>
<organism evidence="2">
    <name type="scientific">Arundo donax</name>
    <name type="common">Giant reed</name>
    <name type="synonym">Donax arundinaceus</name>
    <dbReference type="NCBI Taxonomy" id="35708"/>
    <lineage>
        <taxon>Eukaryota</taxon>
        <taxon>Viridiplantae</taxon>
        <taxon>Streptophyta</taxon>
        <taxon>Embryophyta</taxon>
        <taxon>Tracheophyta</taxon>
        <taxon>Spermatophyta</taxon>
        <taxon>Magnoliopsida</taxon>
        <taxon>Liliopsida</taxon>
        <taxon>Poales</taxon>
        <taxon>Poaceae</taxon>
        <taxon>PACMAD clade</taxon>
        <taxon>Arundinoideae</taxon>
        <taxon>Arundineae</taxon>
        <taxon>Arundo</taxon>
    </lineage>
</organism>
<reference evidence="2" key="2">
    <citation type="journal article" date="2015" name="Data Brief">
        <title>Shoot transcriptome of the giant reed, Arundo donax.</title>
        <authorList>
            <person name="Barrero R.A."/>
            <person name="Guerrero F.D."/>
            <person name="Moolhuijzen P."/>
            <person name="Goolsby J.A."/>
            <person name="Tidwell J."/>
            <person name="Bellgard S.E."/>
            <person name="Bellgard M.I."/>
        </authorList>
    </citation>
    <scope>NUCLEOTIDE SEQUENCE</scope>
    <source>
        <tissue evidence="2">Shoot tissue taken approximately 20 cm above the soil surface</tissue>
    </source>
</reference>
<proteinExistence type="predicted"/>
<evidence type="ECO:0000313" key="2">
    <source>
        <dbReference type="EMBL" id="JAD50334.1"/>
    </source>
</evidence>
<dbReference type="AlphaFoldDB" id="A0A0A9AF86"/>
<evidence type="ECO:0000256" key="1">
    <source>
        <dbReference type="SAM" id="MobiDB-lite"/>
    </source>
</evidence>
<feature type="region of interest" description="Disordered" evidence="1">
    <location>
        <begin position="18"/>
        <end position="38"/>
    </location>
</feature>
<feature type="region of interest" description="Disordered" evidence="1">
    <location>
        <begin position="100"/>
        <end position="223"/>
    </location>
</feature>
<sequence length="223" mass="23254">MIPLLFRSLPCLTMVHQNKRTHGEHRRETGDHGATTQRRDGLRLHGVEGVDQEAVGFRESPAIRDELPGEEVVGIVQRLGDGGPGDAVHAGDVDVPNAVSGSVGAEVGGEVGFEGEHGGGGGEEDVTREAELPGHGYGDGGQGDVSDERRGAGAGEERAEEEGRGSAQGLIADVERVGGGELGRRRRIERGDEEVQPPHGGEGGEERRDVAGLGGRHGGQGRH</sequence>